<name>A0A6C0KFD7_9ZZZZ</name>
<dbReference type="AlphaFoldDB" id="A0A6C0KFD7"/>
<dbReference type="EMBL" id="MN740856">
    <property type="protein sequence ID" value="QHU15400.1"/>
    <property type="molecule type" value="Genomic_DNA"/>
</dbReference>
<accession>A0A6C0KFD7</accession>
<reference evidence="1" key="1">
    <citation type="journal article" date="2020" name="Nature">
        <title>Giant virus diversity and host interactions through global metagenomics.</title>
        <authorList>
            <person name="Schulz F."/>
            <person name="Roux S."/>
            <person name="Paez-Espino D."/>
            <person name="Jungbluth S."/>
            <person name="Walsh D.A."/>
            <person name="Denef V.J."/>
            <person name="McMahon K.D."/>
            <person name="Konstantinidis K.T."/>
            <person name="Eloe-Fadrosh E.A."/>
            <person name="Kyrpides N.C."/>
            <person name="Woyke T."/>
        </authorList>
    </citation>
    <scope>NUCLEOTIDE SEQUENCE</scope>
    <source>
        <strain evidence="1">GVMAG-S-1103017-68</strain>
    </source>
</reference>
<evidence type="ECO:0000313" key="1">
    <source>
        <dbReference type="EMBL" id="QHU15400.1"/>
    </source>
</evidence>
<sequence length="171" mass="19041">MRPAYLPLVADAPSPPPWPGAPRLSRVQAAQRRLAFALTMERTVLPLVPDLWAEVATDVRGVCCGVNGVLEAAGLVRYKAPIVSVLRPSEQRTTKPLLYESEAQKRRRLGPLAWATFADTRSFGELKKHEQVMRLRGYMADPATRHFFEQLCGEAGMTEVEFERLLRVAGA</sequence>
<proteinExistence type="predicted"/>
<protein>
    <submittedName>
        <fullName evidence="1">Uncharacterized protein</fullName>
    </submittedName>
</protein>
<organism evidence="1">
    <name type="scientific">viral metagenome</name>
    <dbReference type="NCBI Taxonomy" id="1070528"/>
    <lineage>
        <taxon>unclassified sequences</taxon>
        <taxon>metagenomes</taxon>
        <taxon>organismal metagenomes</taxon>
    </lineage>
</organism>